<dbReference type="InterPro" id="IPR035965">
    <property type="entry name" value="PAS-like_dom_sf"/>
</dbReference>
<dbReference type="PROSITE" id="PS50109">
    <property type="entry name" value="HIS_KIN"/>
    <property type="match status" value="1"/>
</dbReference>
<dbReference type="AlphaFoldDB" id="A0AAE4CXV5"/>
<feature type="region of interest" description="Disordered" evidence="14">
    <location>
        <begin position="709"/>
        <end position="748"/>
    </location>
</feature>
<dbReference type="Gene3D" id="3.30.565.10">
    <property type="entry name" value="Histidine kinase-like ATPase, C-terminal domain"/>
    <property type="match status" value="1"/>
</dbReference>
<dbReference type="InterPro" id="IPR013656">
    <property type="entry name" value="PAS_4"/>
</dbReference>
<name>A0AAE4CXV5_9ACTN</name>
<keyword evidence="8 18" id="KW-0418">Kinase</keyword>
<gene>
    <name evidence="18" type="ORF">J2S44_007248</name>
</gene>
<dbReference type="SUPFAM" id="SSF55874">
    <property type="entry name" value="ATPase domain of HSP90 chaperone/DNA topoisomerase II/histidine kinase"/>
    <property type="match status" value="1"/>
</dbReference>
<keyword evidence="9" id="KW-0067">ATP-binding</keyword>
<evidence type="ECO:0000256" key="5">
    <source>
        <dbReference type="ARBA" id="ARBA00022679"/>
    </source>
</evidence>
<dbReference type="PROSITE" id="PS50839">
    <property type="entry name" value="CHASE"/>
    <property type="match status" value="1"/>
</dbReference>
<evidence type="ECO:0000313" key="18">
    <source>
        <dbReference type="EMBL" id="MDR7326998.1"/>
    </source>
</evidence>
<evidence type="ECO:0000256" key="3">
    <source>
        <dbReference type="ARBA" id="ARBA00012438"/>
    </source>
</evidence>
<dbReference type="GO" id="GO:0000156">
    <property type="term" value="F:phosphorelay response regulator activity"/>
    <property type="evidence" value="ECO:0007669"/>
    <property type="project" value="TreeGrafter"/>
</dbReference>
<dbReference type="InterPro" id="IPR050351">
    <property type="entry name" value="BphY/WalK/GraS-like"/>
</dbReference>
<protein>
    <recommendedName>
        <fullName evidence="13">Sensor-like histidine kinase SenX3</fullName>
        <ecNumber evidence="3">2.7.13.3</ecNumber>
    </recommendedName>
</protein>
<dbReference type="InterPro" id="IPR036890">
    <property type="entry name" value="HATPase_C_sf"/>
</dbReference>
<dbReference type="InterPro" id="IPR003661">
    <property type="entry name" value="HisK_dim/P_dom"/>
</dbReference>
<organism evidence="18 19">
    <name type="scientific">Catenuloplanes niger</name>
    <dbReference type="NCBI Taxonomy" id="587534"/>
    <lineage>
        <taxon>Bacteria</taxon>
        <taxon>Bacillati</taxon>
        <taxon>Actinomycetota</taxon>
        <taxon>Actinomycetes</taxon>
        <taxon>Micromonosporales</taxon>
        <taxon>Micromonosporaceae</taxon>
        <taxon>Catenuloplanes</taxon>
    </lineage>
</organism>
<evidence type="ECO:0000256" key="11">
    <source>
        <dbReference type="ARBA" id="ARBA00023012"/>
    </source>
</evidence>
<evidence type="ECO:0000259" key="17">
    <source>
        <dbReference type="PROSITE" id="PS50839"/>
    </source>
</evidence>
<keyword evidence="19" id="KW-1185">Reference proteome</keyword>
<comment type="catalytic activity">
    <reaction evidence="1">
        <text>ATP + protein L-histidine = ADP + protein N-phospho-L-histidine.</text>
        <dbReference type="EC" id="2.7.13.3"/>
    </reaction>
</comment>
<dbReference type="GO" id="GO:0005524">
    <property type="term" value="F:ATP binding"/>
    <property type="evidence" value="ECO:0007669"/>
    <property type="project" value="UniProtKB-KW"/>
</dbReference>
<proteinExistence type="predicted"/>
<dbReference type="Pfam" id="PF02518">
    <property type="entry name" value="HATPase_c"/>
    <property type="match status" value="1"/>
</dbReference>
<keyword evidence="11" id="KW-0902">Two-component regulatory system</keyword>
<feature type="domain" description="PAC" evidence="16">
    <location>
        <begin position="435"/>
        <end position="488"/>
    </location>
</feature>
<dbReference type="InterPro" id="IPR005467">
    <property type="entry name" value="His_kinase_dom"/>
</dbReference>
<reference evidence="18 19" key="1">
    <citation type="submission" date="2023-07" db="EMBL/GenBank/DDBJ databases">
        <title>Sequencing the genomes of 1000 actinobacteria strains.</title>
        <authorList>
            <person name="Klenk H.-P."/>
        </authorList>
    </citation>
    <scope>NUCLEOTIDE SEQUENCE [LARGE SCALE GENOMIC DNA]</scope>
    <source>
        <strain evidence="18 19">DSM 44711</strain>
    </source>
</reference>
<dbReference type="InterPro" id="IPR036097">
    <property type="entry name" value="HisK_dim/P_sf"/>
</dbReference>
<feature type="domain" description="Histidine kinase" evidence="15">
    <location>
        <begin position="492"/>
        <end position="709"/>
    </location>
</feature>
<evidence type="ECO:0000256" key="1">
    <source>
        <dbReference type="ARBA" id="ARBA00000085"/>
    </source>
</evidence>
<dbReference type="RefSeq" id="WP_310423680.1">
    <property type="nucleotide sequence ID" value="NZ_JAVDYC010000001.1"/>
</dbReference>
<dbReference type="Proteomes" id="UP001183629">
    <property type="component" value="Unassembled WGS sequence"/>
</dbReference>
<dbReference type="Pfam" id="PF00512">
    <property type="entry name" value="HisKA"/>
    <property type="match status" value="1"/>
</dbReference>
<dbReference type="SMART" id="SM00387">
    <property type="entry name" value="HATPase_c"/>
    <property type="match status" value="1"/>
</dbReference>
<dbReference type="InterPro" id="IPR042240">
    <property type="entry name" value="CHASE_sf"/>
</dbReference>
<comment type="subcellular location">
    <subcellularLocation>
        <location evidence="2">Cell membrane</location>
    </subcellularLocation>
</comment>
<dbReference type="GO" id="GO:0000155">
    <property type="term" value="F:phosphorelay sensor kinase activity"/>
    <property type="evidence" value="ECO:0007669"/>
    <property type="project" value="InterPro"/>
</dbReference>
<keyword evidence="4" id="KW-0597">Phosphoprotein</keyword>
<dbReference type="PRINTS" id="PR00344">
    <property type="entry name" value="BCTRLSENSOR"/>
</dbReference>
<dbReference type="InterPro" id="IPR000700">
    <property type="entry name" value="PAS-assoc_C"/>
</dbReference>
<feature type="domain" description="CHASE" evidence="17">
    <location>
        <begin position="139"/>
        <end position="232"/>
    </location>
</feature>
<dbReference type="EMBL" id="JAVDYC010000001">
    <property type="protein sequence ID" value="MDR7326998.1"/>
    <property type="molecule type" value="Genomic_DNA"/>
</dbReference>
<evidence type="ECO:0000256" key="8">
    <source>
        <dbReference type="ARBA" id="ARBA00022777"/>
    </source>
</evidence>
<dbReference type="CDD" id="cd00082">
    <property type="entry name" value="HisKA"/>
    <property type="match status" value="1"/>
</dbReference>
<dbReference type="GO" id="GO:0005886">
    <property type="term" value="C:plasma membrane"/>
    <property type="evidence" value="ECO:0007669"/>
    <property type="project" value="UniProtKB-SubCell"/>
</dbReference>
<dbReference type="CDD" id="cd00075">
    <property type="entry name" value="HATPase"/>
    <property type="match status" value="1"/>
</dbReference>
<dbReference type="Gene3D" id="3.30.450.20">
    <property type="entry name" value="PAS domain"/>
    <property type="match status" value="1"/>
</dbReference>
<accession>A0AAE4CXV5</accession>
<keyword evidence="10" id="KW-1133">Transmembrane helix</keyword>
<evidence type="ECO:0000256" key="10">
    <source>
        <dbReference type="ARBA" id="ARBA00022989"/>
    </source>
</evidence>
<dbReference type="InterPro" id="IPR004358">
    <property type="entry name" value="Sig_transdc_His_kin-like_C"/>
</dbReference>
<evidence type="ECO:0000256" key="12">
    <source>
        <dbReference type="ARBA" id="ARBA00023136"/>
    </source>
</evidence>
<dbReference type="GO" id="GO:0007234">
    <property type="term" value="P:osmosensory signaling via phosphorelay pathway"/>
    <property type="evidence" value="ECO:0007669"/>
    <property type="project" value="TreeGrafter"/>
</dbReference>
<dbReference type="PROSITE" id="PS50113">
    <property type="entry name" value="PAC"/>
    <property type="match status" value="1"/>
</dbReference>
<evidence type="ECO:0000256" key="14">
    <source>
        <dbReference type="SAM" id="MobiDB-lite"/>
    </source>
</evidence>
<dbReference type="PANTHER" id="PTHR42878:SF7">
    <property type="entry name" value="SENSOR HISTIDINE KINASE GLRK"/>
    <property type="match status" value="1"/>
</dbReference>
<dbReference type="InterPro" id="IPR003594">
    <property type="entry name" value="HATPase_dom"/>
</dbReference>
<dbReference type="EC" id="2.7.13.3" evidence="3"/>
<sequence>MSTGRRRAGWRGATVLAVLVTVAGIVLALTAGGIVAAGQRDAAAEQLRERTNTIATRLAAEARRYTDAVSLVAASLSNRPAVTAPQFGTAIAPVERMLLPGATTIAFLAPVARGDVAAAQRRWQQRGAAGLTLRPVNVAAPEHYFYIFDAPLDGGTYRMAGADVSTAREPVSALRGARDGRRLTVSDAYWLLRDADVPVEVRQLSFVVTAPVFTAPEPGVREFAGWVLMSLRGLDFLTGALDTGTPEPVDVTLSATVRGARADVATLRGTAPGTRDLTGSAQIRVGNRAWTLRFAVHAGALQSDRAGVPVVLATAGSALSVCVAALIWVLATGRDRARARVDAATRQLRASARAVEAERAYLVQVLDLLDLTVVTCDVTGRVVHMNRTGRSRFGGPHEVLHVRDTIEGMGLTRPDGTPLTAHDAPLLRALRDEPVHAEEIVRHLPDGSVRRLLTHARALRDPDGAIAGAVSCAYDVTPLREREAELAAFAGIVAHDLKNPLAMVIGYVDLLLDDLAGNAELTEEHLRTLGRVLVTGRRMRRLIDDLLGMAHARDGVLRPADVDLRALAGEVVAERLATAGDPPPQVYVGPLAPVHGDAGMLRQLVDNLIGNAIKYTPPSHAARVDVTTTVLPDGRVRLEVADRGIGIPAGHHSQVFNDFHRAHPADGYAGTGLGLSICRRIVERHGGSIHVEDNQGGGARFCVTLPAATGEAPPVATGGSPVTTGEAAPRRAQPPVAAAPTEPPSVLR</sequence>
<evidence type="ECO:0000259" key="15">
    <source>
        <dbReference type="PROSITE" id="PS50109"/>
    </source>
</evidence>
<keyword evidence="12" id="KW-0472">Membrane</keyword>
<keyword evidence="5" id="KW-0808">Transferase</keyword>
<evidence type="ECO:0000256" key="7">
    <source>
        <dbReference type="ARBA" id="ARBA00022741"/>
    </source>
</evidence>
<dbReference type="GO" id="GO:0030295">
    <property type="term" value="F:protein kinase activator activity"/>
    <property type="evidence" value="ECO:0007669"/>
    <property type="project" value="TreeGrafter"/>
</dbReference>
<comment type="caution">
    <text evidence="18">The sequence shown here is derived from an EMBL/GenBank/DDBJ whole genome shotgun (WGS) entry which is preliminary data.</text>
</comment>
<keyword evidence="6" id="KW-0812">Transmembrane</keyword>
<evidence type="ECO:0000259" key="16">
    <source>
        <dbReference type="PROSITE" id="PS50113"/>
    </source>
</evidence>
<evidence type="ECO:0000313" key="19">
    <source>
        <dbReference type="Proteomes" id="UP001183629"/>
    </source>
</evidence>
<dbReference type="PANTHER" id="PTHR42878">
    <property type="entry name" value="TWO-COMPONENT HISTIDINE KINASE"/>
    <property type="match status" value="1"/>
</dbReference>
<dbReference type="SUPFAM" id="SSF55785">
    <property type="entry name" value="PYP-like sensor domain (PAS domain)"/>
    <property type="match status" value="1"/>
</dbReference>
<evidence type="ECO:0000256" key="9">
    <source>
        <dbReference type="ARBA" id="ARBA00022840"/>
    </source>
</evidence>
<evidence type="ECO:0000256" key="2">
    <source>
        <dbReference type="ARBA" id="ARBA00004236"/>
    </source>
</evidence>
<dbReference type="Pfam" id="PF03924">
    <property type="entry name" value="CHASE"/>
    <property type="match status" value="1"/>
</dbReference>
<evidence type="ECO:0000256" key="6">
    <source>
        <dbReference type="ARBA" id="ARBA00022692"/>
    </source>
</evidence>
<dbReference type="SUPFAM" id="SSF47384">
    <property type="entry name" value="Homodimeric domain of signal transducing histidine kinase"/>
    <property type="match status" value="1"/>
</dbReference>
<evidence type="ECO:0000256" key="4">
    <source>
        <dbReference type="ARBA" id="ARBA00022553"/>
    </source>
</evidence>
<dbReference type="Gene3D" id="1.10.287.130">
    <property type="match status" value="1"/>
</dbReference>
<keyword evidence="7" id="KW-0547">Nucleotide-binding</keyword>
<dbReference type="Pfam" id="PF08448">
    <property type="entry name" value="PAS_4"/>
    <property type="match status" value="1"/>
</dbReference>
<dbReference type="InterPro" id="IPR006189">
    <property type="entry name" value="CHASE_dom"/>
</dbReference>
<dbReference type="Gene3D" id="3.30.450.350">
    <property type="entry name" value="CHASE domain"/>
    <property type="match status" value="1"/>
</dbReference>
<feature type="compositionally biased region" description="Low complexity" evidence="14">
    <location>
        <begin position="730"/>
        <end position="740"/>
    </location>
</feature>
<dbReference type="SMART" id="SM01079">
    <property type="entry name" value="CHASE"/>
    <property type="match status" value="1"/>
</dbReference>
<dbReference type="SMART" id="SM00388">
    <property type="entry name" value="HisKA"/>
    <property type="match status" value="1"/>
</dbReference>
<evidence type="ECO:0000256" key="13">
    <source>
        <dbReference type="ARBA" id="ARBA00039401"/>
    </source>
</evidence>